<dbReference type="GO" id="GO:0006412">
    <property type="term" value="P:translation"/>
    <property type="evidence" value="ECO:0007669"/>
    <property type="project" value="UniProtKB-UniRule"/>
</dbReference>
<keyword evidence="6" id="KW-0648">Protein biosynthesis</keyword>
<keyword evidence="6" id="KW-0436">Ligase</keyword>
<evidence type="ECO:0000256" key="6">
    <source>
        <dbReference type="HAMAP-Rule" id="MF_00122"/>
    </source>
</evidence>
<dbReference type="Proteomes" id="UP000198534">
    <property type="component" value="Unassembled WGS sequence"/>
</dbReference>
<gene>
    <name evidence="6" type="primary">gatC</name>
    <name evidence="7" type="ORF">SAMN05444487_10671</name>
</gene>
<dbReference type="InterPro" id="IPR036113">
    <property type="entry name" value="Asp/Glu-ADT_sf_sub_c"/>
</dbReference>
<dbReference type="OrthoDB" id="9813938at2"/>
<comment type="function">
    <text evidence="3 6">Allows the formation of correctly charged Asn-tRNA(Asn) or Gln-tRNA(Gln) through the transamidation of misacylated Asp-tRNA(Asn) or Glu-tRNA(Gln) in organisms which lack either or both of asparaginyl-tRNA or glutaminyl-tRNA synthetases. The reaction takes place in the presence of glutamine and ATP through an activated phospho-Asp-tRNA(Asn) or phospho-Glu-tRNA(Gln).</text>
</comment>
<keyword evidence="8" id="KW-1185">Reference proteome</keyword>
<dbReference type="SUPFAM" id="SSF141000">
    <property type="entry name" value="Glu-tRNAGln amidotransferase C subunit"/>
    <property type="match status" value="1"/>
</dbReference>
<dbReference type="PANTHER" id="PTHR15004">
    <property type="entry name" value="GLUTAMYL-TRNA(GLN) AMIDOTRANSFERASE SUBUNIT C, MITOCHONDRIAL"/>
    <property type="match status" value="1"/>
</dbReference>
<sequence length="96" mass="10745">MSISKEKVEHVAKLARIYLTSEEAELYTGQLNDILGFAEKLNQLDTTNVEPTSHVLPMANVLRQDERKSSLDRGKALANAPEQKDGMFKVPAVFEE</sequence>
<accession>A0A1H2WB66</accession>
<dbReference type="RefSeq" id="WP_091738544.1">
    <property type="nucleotide sequence ID" value="NZ_FNNQ01000006.1"/>
</dbReference>
<dbReference type="GO" id="GO:0050566">
    <property type="term" value="F:asparaginyl-tRNA synthase (glutamine-hydrolyzing) activity"/>
    <property type="evidence" value="ECO:0007669"/>
    <property type="project" value="RHEA"/>
</dbReference>
<keyword evidence="6" id="KW-0067">ATP-binding</keyword>
<reference evidence="7 8" key="1">
    <citation type="submission" date="2016-10" db="EMBL/GenBank/DDBJ databases">
        <authorList>
            <person name="de Groot N.N."/>
        </authorList>
    </citation>
    <scope>NUCLEOTIDE SEQUENCE [LARGE SCALE GENOMIC DNA]</scope>
    <source>
        <strain evidence="7 8">DSM 45610</strain>
    </source>
</reference>
<dbReference type="STRING" id="1048340.SAMN05444487_10671"/>
<comment type="similarity">
    <text evidence="1 6">Belongs to the GatC family.</text>
</comment>
<evidence type="ECO:0000313" key="8">
    <source>
        <dbReference type="Proteomes" id="UP000198534"/>
    </source>
</evidence>
<keyword evidence="7" id="KW-0808">Transferase</keyword>
<dbReference type="EC" id="6.3.5.-" evidence="6"/>
<evidence type="ECO:0000256" key="5">
    <source>
        <dbReference type="ARBA" id="ARBA00047913"/>
    </source>
</evidence>
<evidence type="ECO:0000256" key="1">
    <source>
        <dbReference type="ARBA" id="ARBA00010757"/>
    </source>
</evidence>
<dbReference type="GO" id="GO:0006450">
    <property type="term" value="P:regulation of translational fidelity"/>
    <property type="evidence" value="ECO:0007669"/>
    <property type="project" value="InterPro"/>
</dbReference>
<dbReference type="EMBL" id="FNNQ01000006">
    <property type="protein sequence ID" value="SDW77726.1"/>
    <property type="molecule type" value="Genomic_DNA"/>
</dbReference>
<dbReference type="Pfam" id="PF02686">
    <property type="entry name" value="GatC"/>
    <property type="match status" value="1"/>
</dbReference>
<dbReference type="NCBIfam" id="TIGR00135">
    <property type="entry name" value="gatC"/>
    <property type="match status" value="1"/>
</dbReference>
<organism evidence="7 8">
    <name type="scientific">Marininema mesophilum</name>
    <dbReference type="NCBI Taxonomy" id="1048340"/>
    <lineage>
        <taxon>Bacteria</taxon>
        <taxon>Bacillati</taxon>
        <taxon>Bacillota</taxon>
        <taxon>Bacilli</taxon>
        <taxon>Bacillales</taxon>
        <taxon>Thermoactinomycetaceae</taxon>
        <taxon>Marininema</taxon>
    </lineage>
</organism>
<evidence type="ECO:0000256" key="3">
    <source>
        <dbReference type="ARBA" id="ARBA00024799"/>
    </source>
</evidence>
<dbReference type="GO" id="GO:0050567">
    <property type="term" value="F:glutaminyl-tRNA synthase (glutamine-hydrolyzing) activity"/>
    <property type="evidence" value="ECO:0007669"/>
    <property type="project" value="UniProtKB-UniRule"/>
</dbReference>
<comment type="catalytic activity">
    <reaction evidence="5 6">
        <text>L-glutamyl-tRNA(Gln) + L-glutamine + ATP + H2O = L-glutaminyl-tRNA(Gln) + L-glutamate + ADP + phosphate + H(+)</text>
        <dbReference type="Rhea" id="RHEA:17521"/>
        <dbReference type="Rhea" id="RHEA-COMP:9681"/>
        <dbReference type="Rhea" id="RHEA-COMP:9684"/>
        <dbReference type="ChEBI" id="CHEBI:15377"/>
        <dbReference type="ChEBI" id="CHEBI:15378"/>
        <dbReference type="ChEBI" id="CHEBI:29985"/>
        <dbReference type="ChEBI" id="CHEBI:30616"/>
        <dbReference type="ChEBI" id="CHEBI:43474"/>
        <dbReference type="ChEBI" id="CHEBI:58359"/>
        <dbReference type="ChEBI" id="CHEBI:78520"/>
        <dbReference type="ChEBI" id="CHEBI:78521"/>
        <dbReference type="ChEBI" id="CHEBI:456216"/>
    </reaction>
</comment>
<name>A0A1H2WB66_9BACL</name>
<dbReference type="GO" id="GO:0005524">
    <property type="term" value="F:ATP binding"/>
    <property type="evidence" value="ECO:0007669"/>
    <property type="project" value="UniProtKB-KW"/>
</dbReference>
<dbReference type="GO" id="GO:0016740">
    <property type="term" value="F:transferase activity"/>
    <property type="evidence" value="ECO:0007669"/>
    <property type="project" value="UniProtKB-KW"/>
</dbReference>
<comment type="subunit">
    <text evidence="2 6">Heterotrimer of A, B and C subunits.</text>
</comment>
<proteinExistence type="inferred from homology"/>
<evidence type="ECO:0000313" key="7">
    <source>
        <dbReference type="EMBL" id="SDW77726.1"/>
    </source>
</evidence>
<keyword evidence="6" id="KW-0547">Nucleotide-binding</keyword>
<evidence type="ECO:0000256" key="4">
    <source>
        <dbReference type="ARBA" id="ARBA00047380"/>
    </source>
</evidence>
<dbReference type="AlphaFoldDB" id="A0A1H2WB66"/>
<dbReference type="InterPro" id="IPR003837">
    <property type="entry name" value="GatC"/>
</dbReference>
<dbReference type="GO" id="GO:0070681">
    <property type="term" value="P:glutaminyl-tRNAGln biosynthesis via transamidation"/>
    <property type="evidence" value="ECO:0007669"/>
    <property type="project" value="TreeGrafter"/>
</dbReference>
<comment type="catalytic activity">
    <reaction evidence="4 6">
        <text>L-aspartyl-tRNA(Asn) + L-glutamine + ATP + H2O = L-asparaginyl-tRNA(Asn) + L-glutamate + ADP + phosphate + 2 H(+)</text>
        <dbReference type="Rhea" id="RHEA:14513"/>
        <dbReference type="Rhea" id="RHEA-COMP:9674"/>
        <dbReference type="Rhea" id="RHEA-COMP:9677"/>
        <dbReference type="ChEBI" id="CHEBI:15377"/>
        <dbReference type="ChEBI" id="CHEBI:15378"/>
        <dbReference type="ChEBI" id="CHEBI:29985"/>
        <dbReference type="ChEBI" id="CHEBI:30616"/>
        <dbReference type="ChEBI" id="CHEBI:43474"/>
        <dbReference type="ChEBI" id="CHEBI:58359"/>
        <dbReference type="ChEBI" id="CHEBI:78515"/>
        <dbReference type="ChEBI" id="CHEBI:78516"/>
        <dbReference type="ChEBI" id="CHEBI:456216"/>
    </reaction>
</comment>
<evidence type="ECO:0000256" key="2">
    <source>
        <dbReference type="ARBA" id="ARBA00011123"/>
    </source>
</evidence>
<dbReference type="Gene3D" id="1.10.20.60">
    <property type="entry name" value="Glu-tRNAGln amidotransferase C subunit, N-terminal domain"/>
    <property type="match status" value="1"/>
</dbReference>
<dbReference type="PANTHER" id="PTHR15004:SF0">
    <property type="entry name" value="GLUTAMYL-TRNA(GLN) AMIDOTRANSFERASE SUBUNIT C, MITOCHONDRIAL"/>
    <property type="match status" value="1"/>
</dbReference>
<dbReference type="HAMAP" id="MF_00122">
    <property type="entry name" value="GatC"/>
    <property type="match status" value="1"/>
</dbReference>
<protein>
    <recommendedName>
        <fullName evidence="6">Aspartyl/glutamyl-tRNA(Asn/Gln) amidotransferase subunit C</fullName>
        <shortName evidence="6">Asp/Glu-ADT subunit C</shortName>
        <ecNumber evidence="6">6.3.5.-</ecNumber>
    </recommendedName>
</protein>